<dbReference type="AlphaFoldDB" id="A0A1Y1XMG0"/>
<reference evidence="2 3" key="1">
    <citation type="submission" date="2016-07" db="EMBL/GenBank/DDBJ databases">
        <title>Pervasive Adenine N6-methylation of Active Genes in Fungi.</title>
        <authorList>
            <consortium name="DOE Joint Genome Institute"/>
            <person name="Mondo S.J."/>
            <person name="Dannebaum R.O."/>
            <person name="Kuo R.C."/>
            <person name="Labutti K."/>
            <person name="Haridas S."/>
            <person name="Kuo A."/>
            <person name="Salamov A."/>
            <person name="Ahrendt S.R."/>
            <person name="Lipzen A."/>
            <person name="Sullivan W."/>
            <person name="Andreopoulos W.B."/>
            <person name="Clum A."/>
            <person name="Lindquist E."/>
            <person name="Daum C."/>
            <person name="Ramamoorthy G.K."/>
            <person name="Gryganskyi A."/>
            <person name="Culley D."/>
            <person name="Magnuson J.K."/>
            <person name="James T.Y."/>
            <person name="O'Malley M.A."/>
            <person name="Stajich J.E."/>
            <person name="Spatafora J.W."/>
            <person name="Visel A."/>
            <person name="Grigoriev I.V."/>
        </authorList>
    </citation>
    <scope>NUCLEOTIDE SEQUENCE [LARGE SCALE GENOMIC DNA]</scope>
    <source>
        <strain evidence="2 3">CBS 931.73</strain>
    </source>
</reference>
<sequence length="249" mass="27591">MSKLLGVIIFLALACLALVRADPLVDIPHTSLDMTVSEIPNYSRRVAIAIDRVDDLVGEGGALVAAKFSHVVLDFEITKDQVKLNGVPIQMGTSNIKIDASLALTPQALMISPDQVLGAFDQGVVGLEVTATRDKLYNSTLRRDVDRVILEEIITEVNGCEVVQTDISQQIIDLDDEGGYMPSLKGELAIPEPNIPPTVAEIVYRRIRESDGLDYLHDEEYARIAQYEAELEDEKFDSYNSHENQRLMH</sequence>
<dbReference type="Proteomes" id="UP000193498">
    <property type="component" value="Unassembled WGS sequence"/>
</dbReference>
<gene>
    <name evidence="2" type="ORF">K493DRAFT_306982</name>
</gene>
<accession>A0A1Y1XMG0</accession>
<dbReference type="EMBL" id="MCFE01000561">
    <property type="protein sequence ID" value="ORX86939.1"/>
    <property type="molecule type" value="Genomic_DNA"/>
</dbReference>
<protein>
    <submittedName>
        <fullName evidence="2">Uncharacterized protein</fullName>
    </submittedName>
</protein>
<evidence type="ECO:0000313" key="2">
    <source>
        <dbReference type="EMBL" id="ORX86939.1"/>
    </source>
</evidence>
<organism evidence="2 3">
    <name type="scientific">Basidiobolus meristosporus CBS 931.73</name>
    <dbReference type="NCBI Taxonomy" id="1314790"/>
    <lineage>
        <taxon>Eukaryota</taxon>
        <taxon>Fungi</taxon>
        <taxon>Fungi incertae sedis</taxon>
        <taxon>Zoopagomycota</taxon>
        <taxon>Entomophthoromycotina</taxon>
        <taxon>Basidiobolomycetes</taxon>
        <taxon>Basidiobolales</taxon>
        <taxon>Basidiobolaceae</taxon>
        <taxon>Basidiobolus</taxon>
    </lineage>
</organism>
<dbReference type="OrthoDB" id="5561232at2759"/>
<feature type="signal peptide" evidence="1">
    <location>
        <begin position="1"/>
        <end position="21"/>
    </location>
</feature>
<comment type="caution">
    <text evidence="2">The sequence shown here is derived from an EMBL/GenBank/DDBJ whole genome shotgun (WGS) entry which is preliminary data.</text>
</comment>
<feature type="chain" id="PRO_5012756429" evidence="1">
    <location>
        <begin position="22"/>
        <end position="249"/>
    </location>
</feature>
<keyword evidence="1" id="KW-0732">Signal</keyword>
<proteinExistence type="predicted"/>
<dbReference type="InParanoid" id="A0A1Y1XMG0"/>
<keyword evidence="3" id="KW-1185">Reference proteome</keyword>
<name>A0A1Y1XMG0_9FUNG</name>
<dbReference type="PROSITE" id="PS51257">
    <property type="entry name" value="PROKAR_LIPOPROTEIN"/>
    <property type="match status" value="1"/>
</dbReference>
<evidence type="ECO:0000313" key="3">
    <source>
        <dbReference type="Proteomes" id="UP000193498"/>
    </source>
</evidence>
<evidence type="ECO:0000256" key="1">
    <source>
        <dbReference type="SAM" id="SignalP"/>
    </source>
</evidence>